<dbReference type="PROSITE" id="PS00455">
    <property type="entry name" value="AMP_BINDING"/>
    <property type="match status" value="1"/>
</dbReference>
<dbReference type="RefSeq" id="WP_133908998.1">
    <property type="nucleotide sequence ID" value="NZ_SOCP01000028.1"/>
</dbReference>
<feature type="domain" description="Carrier" evidence="1">
    <location>
        <begin position="693"/>
        <end position="768"/>
    </location>
</feature>
<dbReference type="GO" id="GO:0005737">
    <property type="term" value="C:cytoplasm"/>
    <property type="evidence" value="ECO:0007669"/>
    <property type="project" value="TreeGrafter"/>
</dbReference>
<dbReference type="Gene3D" id="3.40.50.12780">
    <property type="entry name" value="N-terminal domain of ligase-like"/>
    <property type="match status" value="1"/>
</dbReference>
<dbReference type="SUPFAM" id="SSF47336">
    <property type="entry name" value="ACP-like"/>
    <property type="match status" value="1"/>
</dbReference>
<evidence type="ECO:0000313" key="3">
    <source>
        <dbReference type="Proteomes" id="UP000294927"/>
    </source>
</evidence>
<dbReference type="InterPro" id="IPR036736">
    <property type="entry name" value="ACP-like_sf"/>
</dbReference>
<dbReference type="SUPFAM" id="SSF56801">
    <property type="entry name" value="Acetyl-CoA synthetase-like"/>
    <property type="match status" value="1"/>
</dbReference>
<dbReference type="PRINTS" id="PR00154">
    <property type="entry name" value="AMPBINDING"/>
</dbReference>
<dbReference type="Pfam" id="PF00501">
    <property type="entry name" value="AMP-binding"/>
    <property type="match status" value="1"/>
</dbReference>
<dbReference type="FunFam" id="3.40.50.980:FF:000001">
    <property type="entry name" value="Non-ribosomal peptide synthetase"/>
    <property type="match status" value="1"/>
</dbReference>
<dbReference type="FunFam" id="3.40.50.12780:FF:000012">
    <property type="entry name" value="Non-ribosomal peptide synthetase"/>
    <property type="match status" value="1"/>
</dbReference>
<dbReference type="GO" id="GO:0043041">
    <property type="term" value="P:amino acid activation for nonribosomal peptide biosynthetic process"/>
    <property type="evidence" value="ECO:0007669"/>
    <property type="project" value="TreeGrafter"/>
</dbReference>
<proteinExistence type="predicted"/>
<dbReference type="PANTHER" id="PTHR45527:SF1">
    <property type="entry name" value="FATTY ACID SYNTHASE"/>
    <property type="match status" value="1"/>
</dbReference>
<dbReference type="Gene3D" id="3.30.300.30">
    <property type="match status" value="1"/>
</dbReference>
<dbReference type="Gene3D" id="1.10.1200.10">
    <property type="entry name" value="ACP-like"/>
    <property type="match status" value="1"/>
</dbReference>
<dbReference type="InterPro" id="IPR010071">
    <property type="entry name" value="AA_adenyl_dom"/>
</dbReference>
<dbReference type="PROSITE" id="PS50075">
    <property type="entry name" value="CARRIER"/>
    <property type="match status" value="1"/>
</dbReference>
<dbReference type="InterPro" id="IPR020459">
    <property type="entry name" value="AMP-binding"/>
</dbReference>
<dbReference type="GO" id="GO:0031177">
    <property type="term" value="F:phosphopantetheine binding"/>
    <property type="evidence" value="ECO:0007669"/>
    <property type="project" value="TreeGrafter"/>
</dbReference>
<protein>
    <submittedName>
        <fullName evidence="2">Amino acid adenylation domain-containing protein</fullName>
    </submittedName>
</protein>
<dbReference type="OrthoDB" id="3243414at2"/>
<dbReference type="NCBIfam" id="TIGR01733">
    <property type="entry name" value="AA-adenyl-dom"/>
    <property type="match status" value="1"/>
</dbReference>
<sequence length="769" mass="81981">MTDMQWAGSGREHGVGVSTAALGDLTADLDLLVAAAAVVLSRYTGDATVSVAIRDDAGWQAVNVPVDDAAAAVDHVATTVLSPRRPLPPDDRPVIACQGAQHVIGEQRFPILLVSMPGQVVCRYRRDLVDRPAADWLVHCVRAVLGQLTAPGAGPVGSIDLLAGAPPGPTPLGPSDPAAARPARTVPELVREQADSRPDAVALVGGGRRLSYRELERAACAVARLLHERGVTRGNRVGVCLDRSPLLVVGLLGVMKTGAAYVPLAPALPAARLAYLVRDADLATILAEPDTRATVDGLDDGVRTLTLTEEVFDAADPVPDQPWTCATDDPAYLIYTSGSTGEPKGVVVEQHNVAALLDAATEFGFGPGDVWTAFHSYAFDYSVWEMWTCLTTGGRLVIVPVDVLRDPVELHRLLRAEHVTVLNLTPSEFAPLLRVDGGEEPLADLRMLFFGGEQLDTGMLVRWFDRYPENSCRVVNMYGITETTVVCTWGPVTRGRALSGSLSIGAAIPGWSVEVVDGQGRRVPPGVAGELVIRGAGVTPGYHRRPELTARRFVADRRSSRAGARQYRSGDRGRMLPDGEIDYLGRLDEQVKIRGHRVELGEIRAQLLTDPAVLAAAVVLNRRGDGEARLDAYVVGAVTDRLALRERLGERLPAYMVPSSITVVGELPLTHNGKLDVARLPPVRPFTTTAGAAEGTALEHEVGRVWSDVLGLVVAPDDNLFLVAGGSSLSAAKIAAQLREAGLGEISVRDIYENPTVRATATRLAADRP</sequence>
<dbReference type="InterPro" id="IPR025110">
    <property type="entry name" value="AMP-bd_C"/>
</dbReference>
<dbReference type="Proteomes" id="UP000294927">
    <property type="component" value="Unassembled WGS sequence"/>
</dbReference>
<organism evidence="2 3">
    <name type="scientific">Actinophytocola oryzae</name>
    <dbReference type="NCBI Taxonomy" id="502181"/>
    <lineage>
        <taxon>Bacteria</taxon>
        <taxon>Bacillati</taxon>
        <taxon>Actinomycetota</taxon>
        <taxon>Actinomycetes</taxon>
        <taxon>Pseudonocardiales</taxon>
        <taxon>Pseudonocardiaceae</taxon>
    </lineage>
</organism>
<dbReference type="InterPro" id="IPR020845">
    <property type="entry name" value="AMP-binding_CS"/>
</dbReference>
<dbReference type="EMBL" id="SOCP01000028">
    <property type="protein sequence ID" value="TDV37798.1"/>
    <property type="molecule type" value="Genomic_DNA"/>
</dbReference>
<dbReference type="InterPro" id="IPR000873">
    <property type="entry name" value="AMP-dep_synth/lig_dom"/>
</dbReference>
<dbReference type="Pfam" id="PF13193">
    <property type="entry name" value="AMP-binding_C"/>
    <property type="match status" value="1"/>
</dbReference>
<dbReference type="InterPro" id="IPR042099">
    <property type="entry name" value="ANL_N_sf"/>
</dbReference>
<dbReference type="InterPro" id="IPR009081">
    <property type="entry name" value="PP-bd_ACP"/>
</dbReference>
<evidence type="ECO:0000259" key="1">
    <source>
        <dbReference type="PROSITE" id="PS50075"/>
    </source>
</evidence>
<name>A0A4R7URX2_9PSEU</name>
<dbReference type="PANTHER" id="PTHR45527">
    <property type="entry name" value="NONRIBOSOMAL PEPTIDE SYNTHETASE"/>
    <property type="match status" value="1"/>
</dbReference>
<comment type="caution">
    <text evidence="2">The sequence shown here is derived from an EMBL/GenBank/DDBJ whole genome shotgun (WGS) entry which is preliminary data.</text>
</comment>
<dbReference type="Pfam" id="PF00550">
    <property type="entry name" value="PP-binding"/>
    <property type="match status" value="1"/>
</dbReference>
<dbReference type="GO" id="GO:0044550">
    <property type="term" value="P:secondary metabolite biosynthetic process"/>
    <property type="evidence" value="ECO:0007669"/>
    <property type="project" value="TreeGrafter"/>
</dbReference>
<gene>
    <name evidence="2" type="ORF">CLV71_12862</name>
</gene>
<dbReference type="AlphaFoldDB" id="A0A4R7URX2"/>
<dbReference type="InterPro" id="IPR045851">
    <property type="entry name" value="AMP-bd_C_sf"/>
</dbReference>
<evidence type="ECO:0000313" key="2">
    <source>
        <dbReference type="EMBL" id="TDV37798.1"/>
    </source>
</evidence>
<accession>A0A4R7URX2</accession>
<reference evidence="2 3" key="1">
    <citation type="submission" date="2019-03" db="EMBL/GenBank/DDBJ databases">
        <title>Genomic Encyclopedia of Archaeal and Bacterial Type Strains, Phase II (KMG-II): from individual species to whole genera.</title>
        <authorList>
            <person name="Goeker M."/>
        </authorList>
    </citation>
    <scope>NUCLEOTIDE SEQUENCE [LARGE SCALE GENOMIC DNA]</scope>
    <source>
        <strain evidence="2 3">DSM 45499</strain>
    </source>
</reference>
<keyword evidence="3" id="KW-1185">Reference proteome</keyword>